<keyword evidence="3" id="KW-1185">Reference proteome</keyword>
<accession>A0AAC9HRT7</accession>
<reference evidence="3" key="1">
    <citation type="submission" date="2016-03" db="EMBL/GenBank/DDBJ databases">
        <title>Complete genome sequence of the type strain Actinoalloteichus hymeniacidonis DSM 45092.</title>
        <authorList>
            <person name="Schaffert L."/>
            <person name="Albersmeier A."/>
            <person name="Winkler A."/>
            <person name="Kalinowski J."/>
            <person name="Zotchev S."/>
            <person name="Ruckert C."/>
        </authorList>
    </citation>
    <scope>NUCLEOTIDE SEQUENCE [LARGE SCALE GENOMIC DNA]</scope>
    <source>
        <strain evidence="3">HPA177(T) (DSM 45092(T))</strain>
    </source>
</reference>
<feature type="region of interest" description="Disordered" evidence="1">
    <location>
        <begin position="134"/>
        <end position="160"/>
    </location>
</feature>
<gene>
    <name evidence="2" type="ORF">TL08_16895</name>
</gene>
<dbReference type="Proteomes" id="UP000095210">
    <property type="component" value="Chromosome"/>
</dbReference>
<sequence>MTSFGDPAQWSCSVPALLLEAPNRPVSIDVGINRSAAHVLIEAAHNRRLPTFTALTPAHTRYLAAGLRRPRPTITLPALGRGLALRWLSVRPDTVAGDIRLTVEGSRTPLGRWRIDADRIAEFAAMLAKASSLLTRPDSPCERPPAEASAVAGTGFGELR</sequence>
<dbReference type="KEGG" id="ahm:TL08_16895"/>
<protein>
    <submittedName>
        <fullName evidence="2">Uncharacterized protein</fullName>
    </submittedName>
</protein>
<proteinExistence type="predicted"/>
<evidence type="ECO:0000313" key="2">
    <source>
        <dbReference type="EMBL" id="AOS64179.1"/>
    </source>
</evidence>
<dbReference type="EMBL" id="CP014859">
    <property type="protein sequence ID" value="AOS64179.1"/>
    <property type="molecule type" value="Genomic_DNA"/>
</dbReference>
<evidence type="ECO:0000313" key="3">
    <source>
        <dbReference type="Proteomes" id="UP000095210"/>
    </source>
</evidence>
<dbReference type="RefSeq" id="WP_069850296.1">
    <property type="nucleotide sequence ID" value="NZ_CP014859.1"/>
</dbReference>
<dbReference type="AlphaFoldDB" id="A0AAC9HRT7"/>
<name>A0AAC9HRT7_9PSEU</name>
<organism evidence="2 3">
    <name type="scientific">Actinoalloteichus hymeniacidonis</name>
    <dbReference type="NCBI Taxonomy" id="340345"/>
    <lineage>
        <taxon>Bacteria</taxon>
        <taxon>Bacillati</taxon>
        <taxon>Actinomycetota</taxon>
        <taxon>Actinomycetes</taxon>
        <taxon>Pseudonocardiales</taxon>
        <taxon>Pseudonocardiaceae</taxon>
        <taxon>Actinoalloteichus</taxon>
    </lineage>
</organism>
<evidence type="ECO:0000256" key="1">
    <source>
        <dbReference type="SAM" id="MobiDB-lite"/>
    </source>
</evidence>